<evidence type="ECO:0000256" key="4">
    <source>
        <dbReference type="ARBA" id="ARBA00022553"/>
    </source>
</evidence>
<dbReference type="Proteomes" id="UP001060164">
    <property type="component" value="Chromosome"/>
</dbReference>
<dbReference type="SMART" id="SM00342">
    <property type="entry name" value="HTH_ARAC"/>
    <property type="match status" value="1"/>
</dbReference>
<dbReference type="SMART" id="SM00448">
    <property type="entry name" value="REC"/>
    <property type="match status" value="1"/>
</dbReference>
<evidence type="ECO:0000256" key="3">
    <source>
        <dbReference type="ARBA" id="ARBA00022490"/>
    </source>
</evidence>
<dbReference type="PROSITE" id="PS00041">
    <property type="entry name" value="HTH_ARAC_FAMILY_1"/>
    <property type="match status" value="1"/>
</dbReference>
<keyword evidence="4 10" id="KW-0597">Phosphoprotein</keyword>
<keyword evidence="6" id="KW-0805">Transcription regulation</keyword>
<dbReference type="PANTHER" id="PTHR42713">
    <property type="entry name" value="HISTIDINE KINASE-RELATED"/>
    <property type="match status" value="1"/>
</dbReference>
<dbReference type="SUPFAM" id="SSF52172">
    <property type="entry name" value="CheY-like"/>
    <property type="match status" value="1"/>
</dbReference>
<evidence type="ECO:0000256" key="9">
    <source>
        <dbReference type="ARBA" id="ARBA00024867"/>
    </source>
</evidence>
<dbReference type="PANTHER" id="PTHR42713:SF3">
    <property type="entry name" value="TRANSCRIPTIONAL REGULATORY PROTEIN HPTR"/>
    <property type="match status" value="1"/>
</dbReference>
<dbReference type="CDD" id="cd17536">
    <property type="entry name" value="REC_YesN-like"/>
    <property type="match status" value="1"/>
</dbReference>
<evidence type="ECO:0000313" key="14">
    <source>
        <dbReference type="Proteomes" id="UP001060164"/>
    </source>
</evidence>
<dbReference type="InterPro" id="IPR020449">
    <property type="entry name" value="Tscrpt_reg_AraC-type_HTH"/>
</dbReference>
<dbReference type="Gene3D" id="1.10.10.60">
    <property type="entry name" value="Homeodomain-like"/>
    <property type="match status" value="2"/>
</dbReference>
<dbReference type="PROSITE" id="PS50110">
    <property type="entry name" value="RESPONSE_REGULATORY"/>
    <property type="match status" value="1"/>
</dbReference>
<evidence type="ECO:0000313" key="13">
    <source>
        <dbReference type="EMBL" id="UWP57925.1"/>
    </source>
</evidence>
<evidence type="ECO:0000256" key="6">
    <source>
        <dbReference type="ARBA" id="ARBA00023015"/>
    </source>
</evidence>
<dbReference type="SUPFAM" id="SSF46689">
    <property type="entry name" value="Homeodomain-like"/>
    <property type="match status" value="2"/>
</dbReference>
<evidence type="ECO:0000256" key="8">
    <source>
        <dbReference type="ARBA" id="ARBA00023163"/>
    </source>
</evidence>
<proteinExistence type="predicted"/>
<accession>A0ABY5VBK7</accession>
<comment type="subcellular location">
    <subcellularLocation>
        <location evidence="1">Cytoplasm</location>
    </subcellularLocation>
</comment>
<evidence type="ECO:0000256" key="5">
    <source>
        <dbReference type="ARBA" id="ARBA00023012"/>
    </source>
</evidence>
<dbReference type="InterPro" id="IPR009057">
    <property type="entry name" value="Homeodomain-like_sf"/>
</dbReference>
<keyword evidence="14" id="KW-1185">Reference proteome</keyword>
<evidence type="ECO:0000256" key="1">
    <source>
        <dbReference type="ARBA" id="ARBA00004496"/>
    </source>
</evidence>
<protein>
    <recommendedName>
        <fullName evidence="2">Stage 0 sporulation protein A homolog</fullName>
    </recommendedName>
</protein>
<comment type="function">
    <text evidence="9">May play the central regulatory role in sporulation. It may be an element of the effector pathway responsible for the activation of sporulation genes in response to nutritional stress. Spo0A may act in concert with spo0H (a sigma factor) to control the expression of some genes that are critical to the sporulation process.</text>
</comment>
<feature type="domain" description="HTH araC/xylS-type" evidence="11">
    <location>
        <begin position="437"/>
        <end position="535"/>
    </location>
</feature>
<evidence type="ECO:0000259" key="12">
    <source>
        <dbReference type="PROSITE" id="PS50110"/>
    </source>
</evidence>
<feature type="modified residue" description="4-aspartylphosphate" evidence="10">
    <location>
        <position position="53"/>
    </location>
</feature>
<dbReference type="RefSeq" id="WP_028528426.1">
    <property type="nucleotide sequence ID" value="NZ_CABLBR010000011.1"/>
</dbReference>
<keyword evidence="7" id="KW-0238">DNA-binding</keyword>
<dbReference type="PROSITE" id="PS01124">
    <property type="entry name" value="HTH_ARAC_FAMILY_2"/>
    <property type="match status" value="1"/>
</dbReference>
<dbReference type="InterPro" id="IPR001789">
    <property type="entry name" value="Sig_transdc_resp-reg_receiver"/>
</dbReference>
<dbReference type="EMBL" id="CP102290">
    <property type="protein sequence ID" value="UWP57925.1"/>
    <property type="molecule type" value="Genomic_DNA"/>
</dbReference>
<sequence length="538" mass="62856">MLKVLIADDEKDIVDLIAYLIKDLDVKIAGLASDGLEAYKIILEENPDVVISDIRMPGMTGLELIKKVKQSERETEFIIISGYRDFEYAKTALQYGVQDYLLKPIKKEELAMLLNRLNRRKHINAEKQQADQDRQQRFVEQVSRIRRDHLRKILYDVPIDENDRILTGENDPLHPVKDCIYSVVTIKLDYIEHENVDFSAYISVLENMCEKYTTKIKSDSFDAEYFYEGTKGHIAFNYKPGLHLPMDKKKRYLTELLREDNEKYEFFHVTLGVGLQVRSREELHNSFVTAQSAIDNRIELGSGGIIDASKLTQGQLYYQVMVPQQIEMRVRKGLFELNKDEVFGCLDEVMRTYYYGKETAVQSIYKFSERWIELLEDAVLDNKLLDQPDLPAKEVWEMRINSCTSLKACKSYLTDYMMKIMERCNDVQKSHEARPIREVKEYIEKNYDKGISLDDIGKMVCLNPVYLSTLFKNQTGMNITNYLIRVRMEAAKKLLRETRMSVSAVADRVGYTDTKYFSKIFTKHVGVKPVEYRKYENR</sequence>
<dbReference type="InterPro" id="IPR011006">
    <property type="entry name" value="CheY-like_superfamily"/>
</dbReference>
<dbReference type="Gene3D" id="3.40.50.2300">
    <property type="match status" value="1"/>
</dbReference>
<organism evidence="13 14">
    <name type="scientific">Ruminococcus gauvreauii</name>
    <dbReference type="NCBI Taxonomy" id="438033"/>
    <lineage>
        <taxon>Bacteria</taxon>
        <taxon>Bacillati</taxon>
        <taxon>Bacillota</taxon>
        <taxon>Clostridia</taxon>
        <taxon>Eubacteriales</taxon>
        <taxon>Oscillospiraceae</taxon>
        <taxon>Ruminococcus</taxon>
    </lineage>
</organism>
<evidence type="ECO:0000256" key="7">
    <source>
        <dbReference type="ARBA" id="ARBA00023125"/>
    </source>
</evidence>
<gene>
    <name evidence="13" type="ORF">NQ502_10990</name>
</gene>
<dbReference type="InterPro" id="IPR018062">
    <property type="entry name" value="HTH_AraC-typ_CS"/>
</dbReference>
<dbReference type="Pfam" id="PF12833">
    <property type="entry name" value="HTH_18"/>
    <property type="match status" value="1"/>
</dbReference>
<evidence type="ECO:0000256" key="2">
    <source>
        <dbReference type="ARBA" id="ARBA00018672"/>
    </source>
</evidence>
<name>A0ABY5VBK7_9FIRM</name>
<dbReference type="Pfam" id="PF00072">
    <property type="entry name" value="Response_reg"/>
    <property type="match status" value="1"/>
</dbReference>
<dbReference type="PRINTS" id="PR00032">
    <property type="entry name" value="HTHARAC"/>
</dbReference>
<dbReference type="InterPro" id="IPR018060">
    <property type="entry name" value="HTH_AraC"/>
</dbReference>
<dbReference type="InterPro" id="IPR051552">
    <property type="entry name" value="HptR"/>
</dbReference>
<keyword evidence="3" id="KW-0963">Cytoplasm</keyword>
<keyword evidence="5" id="KW-0902">Two-component regulatory system</keyword>
<reference evidence="13" key="1">
    <citation type="journal article" date="2022" name="Cell">
        <title>Design, construction, and in vivo augmentation of a complex gut microbiome.</title>
        <authorList>
            <person name="Cheng A.G."/>
            <person name="Ho P.Y."/>
            <person name="Aranda-Diaz A."/>
            <person name="Jain S."/>
            <person name="Yu F.B."/>
            <person name="Meng X."/>
            <person name="Wang M."/>
            <person name="Iakiviak M."/>
            <person name="Nagashima K."/>
            <person name="Zhao A."/>
            <person name="Murugkar P."/>
            <person name="Patil A."/>
            <person name="Atabakhsh K."/>
            <person name="Weakley A."/>
            <person name="Yan J."/>
            <person name="Brumbaugh A.R."/>
            <person name="Higginbottom S."/>
            <person name="Dimas A."/>
            <person name="Shiver A.L."/>
            <person name="Deutschbauer A."/>
            <person name="Neff N."/>
            <person name="Sonnenburg J.L."/>
            <person name="Huang K.C."/>
            <person name="Fischbach M.A."/>
        </authorList>
    </citation>
    <scope>NUCLEOTIDE SEQUENCE</scope>
    <source>
        <strain evidence="13">DSM 19829</strain>
    </source>
</reference>
<keyword evidence="8" id="KW-0804">Transcription</keyword>
<feature type="domain" description="Response regulatory" evidence="12">
    <location>
        <begin position="3"/>
        <end position="118"/>
    </location>
</feature>
<evidence type="ECO:0000256" key="10">
    <source>
        <dbReference type="PROSITE-ProRule" id="PRU00169"/>
    </source>
</evidence>
<evidence type="ECO:0000259" key="11">
    <source>
        <dbReference type="PROSITE" id="PS01124"/>
    </source>
</evidence>